<evidence type="ECO:0000313" key="4">
    <source>
        <dbReference type="Proteomes" id="UP001519271"/>
    </source>
</evidence>
<accession>A0ABS4FZQ2</accession>
<dbReference type="InterPro" id="IPR000468">
    <property type="entry name" value="Barstar"/>
</dbReference>
<reference evidence="3 4" key="1">
    <citation type="submission" date="2021-03" db="EMBL/GenBank/DDBJ databases">
        <title>Genomic Encyclopedia of Type Strains, Phase IV (KMG-IV): sequencing the most valuable type-strain genomes for metagenomic binning, comparative biology and taxonomic classification.</title>
        <authorList>
            <person name="Goeker M."/>
        </authorList>
    </citation>
    <scope>NUCLEOTIDE SEQUENCE [LARGE SCALE GENOMIC DNA]</scope>
    <source>
        <strain evidence="3 4">DSM 6139</strain>
    </source>
</reference>
<name>A0ABS4FZQ2_9CLOT</name>
<dbReference type="RefSeq" id="WP_209458018.1">
    <property type="nucleotide sequence ID" value="NZ_JAGGKC010000001.1"/>
</dbReference>
<protein>
    <submittedName>
        <fullName evidence="3">Ribonuclease inhibitor</fullName>
    </submittedName>
</protein>
<evidence type="ECO:0000313" key="3">
    <source>
        <dbReference type="EMBL" id="MBP1917778.1"/>
    </source>
</evidence>
<evidence type="ECO:0000259" key="2">
    <source>
        <dbReference type="Pfam" id="PF01337"/>
    </source>
</evidence>
<dbReference type="Gene3D" id="3.30.370.10">
    <property type="entry name" value="Barstar-like"/>
    <property type="match status" value="1"/>
</dbReference>
<gene>
    <name evidence="3" type="ORF">J2Z34_000241</name>
</gene>
<proteinExistence type="inferred from homology"/>
<dbReference type="InterPro" id="IPR035905">
    <property type="entry name" value="Barstar-like_sf"/>
</dbReference>
<dbReference type="SUPFAM" id="SSF52038">
    <property type="entry name" value="Barstar-related"/>
    <property type="match status" value="1"/>
</dbReference>
<feature type="domain" description="Barstar (barnase inhibitor)" evidence="2">
    <location>
        <begin position="2"/>
        <end position="80"/>
    </location>
</feature>
<keyword evidence="4" id="KW-1185">Reference proteome</keyword>
<comment type="similarity">
    <text evidence="1">Belongs to the barstar family.</text>
</comment>
<organism evidence="3 4">
    <name type="scientific">Youngiibacter multivorans</name>
    <dbReference type="NCBI Taxonomy" id="937251"/>
    <lineage>
        <taxon>Bacteria</taxon>
        <taxon>Bacillati</taxon>
        <taxon>Bacillota</taxon>
        <taxon>Clostridia</taxon>
        <taxon>Eubacteriales</taxon>
        <taxon>Clostridiaceae</taxon>
        <taxon>Youngiibacter</taxon>
    </lineage>
</organism>
<dbReference type="Pfam" id="PF01337">
    <property type="entry name" value="Barstar"/>
    <property type="match status" value="1"/>
</dbReference>
<sequence length="90" mass="10673">MRKAILNGKRMISREVAHAYLKRKLSFPDYYGRNLDALWDLLTTIHEPIEIRIFNRESIIEKMGEYGERLLSTIDEASEENPRITVRYCN</sequence>
<dbReference type="EMBL" id="JAGGKC010000001">
    <property type="protein sequence ID" value="MBP1917778.1"/>
    <property type="molecule type" value="Genomic_DNA"/>
</dbReference>
<dbReference type="Proteomes" id="UP001519271">
    <property type="component" value="Unassembled WGS sequence"/>
</dbReference>
<comment type="caution">
    <text evidence="3">The sequence shown here is derived from an EMBL/GenBank/DDBJ whole genome shotgun (WGS) entry which is preliminary data.</text>
</comment>
<evidence type="ECO:0000256" key="1">
    <source>
        <dbReference type="ARBA" id="ARBA00006845"/>
    </source>
</evidence>